<evidence type="ECO:0000259" key="13">
    <source>
        <dbReference type="SMART" id="SM01097"/>
    </source>
</evidence>
<comment type="catalytic activity">
    <reaction evidence="11">
        <text>hydrogencarbonate + L-glutamine + 2 ATP + H2O = carbamoyl phosphate + L-glutamate + 2 ADP + phosphate + 2 H(+)</text>
        <dbReference type="Rhea" id="RHEA:18633"/>
        <dbReference type="ChEBI" id="CHEBI:15377"/>
        <dbReference type="ChEBI" id="CHEBI:15378"/>
        <dbReference type="ChEBI" id="CHEBI:17544"/>
        <dbReference type="ChEBI" id="CHEBI:29985"/>
        <dbReference type="ChEBI" id="CHEBI:30616"/>
        <dbReference type="ChEBI" id="CHEBI:43474"/>
        <dbReference type="ChEBI" id="CHEBI:58228"/>
        <dbReference type="ChEBI" id="CHEBI:58359"/>
        <dbReference type="ChEBI" id="CHEBI:456216"/>
        <dbReference type="EC" id="6.3.5.5"/>
    </reaction>
</comment>
<organism evidence="14 15">
    <name type="scientific">Anaeromyces robustus</name>
    <dbReference type="NCBI Taxonomy" id="1754192"/>
    <lineage>
        <taxon>Eukaryota</taxon>
        <taxon>Fungi</taxon>
        <taxon>Fungi incertae sedis</taxon>
        <taxon>Chytridiomycota</taxon>
        <taxon>Chytridiomycota incertae sedis</taxon>
        <taxon>Neocallimastigomycetes</taxon>
        <taxon>Neocallimastigales</taxon>
        <taxon>Neocallimastigaceae</taxon>
        <taxon>Anaeromyces</taxon>
    </lineage>
</organism>
<comment type="subunit">
    <text evidence="8">Heterodimer composed of 2 chains; the small (or glutamine) chain promotes the hydrolysis of glutamine to ammonia, which is used by the large (or ammonia) chain to synthesize carbamoyl phosphate.</text>
</comment>
<dbReference type="InterPro" id="IPR029062">
    <property type="entry name" value="Class_I_gatase-like"/>
</dbReference>
<dbReference type="Pfam" id="PF00117">
    <property type="entry name" value="GATase"/>
    <property type="match status" value="1"/>
</dbReference>
<dbReference type="Gene3D" id="3.40.50.880">
    <property type="match status" value="1"/>
</dbReference>
<keyword evidence="15" id="KW-1185">Reference proteome</keyword>
<dbReference type="NCBIfam" id="TIGR01368">
    <property type="entry name" value="CPSaseIIsmall"/>
    <property type="match status" value="1"/>
</dbReference>
<evidence type="ECO:0000256" key="3">
    <source>
        <dbReference type="ARBA" id="ARBA00012738"/>
    </source>
</evidence>
<evidence type="ECO:0000256" key="12">
    <source>
        <dbReference type="ARBA" id="ARBA00049285"/>
    </source>
</evidence>
<gene>
    <name evidence="14" type="ORF">BCR32DRAFT_290049</name>
</gene>
<dbReference type="NCBIfam" id="NF009475">
    <property type="entry name" value="PRK12838.1"/>
    <property type="match status" value="1"/>
</dbReference>
<dbReference type="PRINTS" id="PR00096">
    <property type="entry name" value="GATASE"/>
</dbReference>
<dbReference type="InterPro" id="IPR035686">
    <property type="entry name" value="CPSase_GATase1"/>
</dbReference>
<dbReference type="InterPro" id="IPR036480">
    <property type="entry name" value="CarbP_synth_ssu_N_sf"/>
</dbReference>
<reference evidence="14 15" key="1">
    <citation type="submission" date="2016-08" db="EMBL/GenBank/DDBJ databases">
        <title>A Parts List for Fungal Cellulosomes Revealed by Comparative Genomics.</title>
        <authorList>
            <consortium name="DOE Joint Genome Institute"/>
            <person name="Haitjema C.H."/>
            <person name="Gilmore S.P."/>
            <person name="Henske J.K."/>
            <person name="Solomon K.V."/>
            <person name="De Groot R."/>
            <person name="Kuo A."/>
            <person name="Mondo S.J."/>
            <person name="Salamov A.A."/>
            <person name="Labutti K."/>
            <person name="Zhao Z."/>
            <person name="Chiniquy J."/>
            <person name="Barry K."/>
            <person name="Brewer H.M."/>
            <person name="Purvine S.O."/>
            <person name="Wright A.T."/>
            <person name="Boxma B."/>
            <person name="Van Alen T."/>
            <person name="Hackstein J.H."/>
            <person name="Baker S.E."/>
            <person name="Grigoriev I.V."/>
            <person name="O'Malley M.A."/>
        </authorList>
    </citation>
    <scope>NUCLEOTIDE SEQUENCE [LARGE SCALE GENOMIC DNA]</scope>
    <source>
        <strain evidence="14 15">S4</strain>
    </source>
</reference>
<dbReference type="FunFam" id="3.50.30.20:FF:000003">
    <property type="entry name" value="Carbamoyl-phosphate synthase arginine-specific small chain"/>
    <property type="match status" value="1"/>
</dbReference>
<dbReference type="Gene3D" id="3.50.30.20">
    <property type="entry name" value="Carbamoyl-phosphate synthase small subunit, N-terminal domain"/>
    <property type="match status" value="1"/>
</dbReference>
<dbReference type="AlphaFoldDB" id="A0A1Y1XKM5"/>
<comment type="caution">
    <text evidence="14">The sequence shown here is derived from an EMBL/GenBank/DDBJ whole genome shotgun (WGS) entry which is preliminary data.</text>
</comment>
<dbReference type="PANTHER" id="PTHR43418:SF7">
    <property type="entry name" value="CARBAMOYL-PHOSPHATE SYNTHASE SMALL CHAIN"/>
    <property type="match status" value="1"/>
</dbReference>
<dbReference type="GO" id="GO:0004088">
    <property type="term" value="F:carbamoyl-phosphate synthase (glutamine-hydrolyzing) activity"/>
    <property type="evidence" value="ECO:0007669"/>
    <property type="project" value="UniProtKB-EC"/>
</dbReference>
<proteinExistence type="inferred from homology"/>
<evidence type="ECO:0000256" key="6">
    <source>
        <dbReference type="ARBA" id="ARBA00022840"/>
    </source>
</evidence>
<accession>A0A1Y1XKM5</accession>
<name>A0A1Y1XKM5_9FUNG</name>
<dbReference type="HAMAP" id="MF_01209">
    <property type="entry name" value="CPSase_S_chain"/>
    <property type="match status" value="1"/>
</dbReference>
<dbReference type="Proteomes" id="UP000193944">
    <property type="component" value="Unassembled WGS sequence"/>
</dbReference>
<dbReference type="CDD" id="cd01744">
    <property type="entry name" value="GATase1_CPSase"/>
    <property type="match status" value="1"/>
</dbReference>
<dbReference type="GO" id="GO:0006207">
    <property type="term" value="P:'de novo' pyrimidine nucleobase biosynthetic process"/>
    <property type="evidence" value="ECO:0007669"/>
    <property type="project" value="InterPro"/>
</dbReference>
<dbReference type="InterPro" id="IPR006274">
    <property type="entry name" value="CarbamoylP_synth_ssu"/>
</dbReference>
<protein>
    <recommendedName>
        <fullName evidence="9">Carbamoyl phosphate synthase arginine-specific small chain</fullName>
        <ecNumber evidence="3">6.3.5.5</ecNumber>
    </recommendedName>
    <alternativeName>
        <fullName evidence="10">Arginine-specific carbamoyl phosphate synthetase, glutamine chain</fullName>
    </alternativeName>
</protein>
<evidence type="ECO:0000256" key="1">
    <source>
        <dbReference type="ARBA" id="ARBA00005077"/>
    </source>
</evidence>
<dbReference type="SMART" id="SM01097">
    <property type="entry name" value="CPSase_sm_chain"/>
    <property type="match status" value="1"/>
</dbReference>
<dbReference type="EMBL" id="MCFG01000022">
    <property type="protein sequence ID" value="ORX86319.1"/>
    <property type="molecule type" value="Genomic_DNA"/>
</dbReference>
<dbReference type="PROSITE" id="PS51273">
    <property type="entry name" value="GATASE_TYPE_1"/>
    <property type="match status" value="1"/>
</dbReference>
<evidence type="ECO:0000256" key="10">
    <source>
        <dbReference type="ARBA" id="ARBA00044340"/>
    </source>
</evidence>
<dbReference type="GO" id="GO:0006541">
    <property type="term" value="P:glutamine metabolic process"/>
    <property type="evidence" value="ECO:0007669"/>
    <property type="project" value="InterPro"/>
</dbReference>
<evidence type="ECO:0000256" key="4">
    <source>
        <dbReference type="ARBA" id="ARBA00022598"/>
    </source>
</evidence>
<dbReference type="STRING" id="1754192.A0A1Y1XKM5"/>
<dbReference type="OrthoDB" id="434at2759"/>
<evidence type="ECO:0000256" key="7">
    <source>
        <dbReference type="ARBA" id="ARBA00022962"/>
    </source>
</evidence>
<keyword evidence="6" id="KW-0067">ATP-binding</keyword>
<dbReference type="Pfam" id="PF00988">
    <property type="entry name" value="CPSase_sm_chain"/>
    <property type="match status" value="1"/>
</dbReference>
<keyword evidence="5" id="KW-0547">Nucleotide-binding</keyword>
<dbReference type="SUPFAM" id="SSF52021">
    <property type="entry name" value="Carbamoyl phosphate synthetase, small subunit N-terminal domain"/>
    <property type="match status" value="1"/>
</dbReference>
<dbReference type="EC" id="6.3.5.5" evidence="3"/>
<evidence type="ECO:0000256" key="11">
    <source>
        <dbReference type="ARBA" id="ARBA00048816"/>
    </source>
</evidence>
<sequence length="492" mass="54635">MIQSAQLLKSTVQLKNASTNICRRFISQLPKSLNNEKAQNLKTSRPFATVTLDPLSFNPSVKNAKVSQIPKNEKPTLFRNHVQPPELPATFRLKTGQTFKAVSFGAPLKESVSGEVVFTTSLVGYPESMSDPSYRGQILVFTQPLIGNYGVPAMDKDEFGLFKHFESDKIHVKGIIVTDYAKKYSHWNAVESLGEWCARNNIPALSGVDTRAVVTLLREQGSTLGEIIIGDAKPAKELEDPNKRNLVAEVSVKSKKIYNKGGDVKIALIDCGAKQNIIRCLAKRGAEVHLVPWNHDVTKDTTHYDGIFISNGPGNPSYCEETIMNLRKLLIRESAKPVPTPIFGICMGNLLLGAAAGFETYKLPYGNRGHNQPAINLLTNQCVITSQNHGFAIKDGEKDMIDGWEKYFVNANDGSNEGIRHKTLPFASVQYHPEAKAGPQDTEYLFEEYLDTVRETKKEYLRQKSKVSKKIYPQVQVGVEVNIPQKQISESA</sequence>
<evidence type="ECO:0000256" key="2">
    <source>
        <dbReference type="ARBA" id="ARBA00007800"/>
    </source>
</evidence>
<comment type="similarity">
    <text evidence="2">Belongs to the CarA family.</text>
</comment>
<dbReference type="InterPro" id="IPR017926">
    <property type="entry name" value="GATASE"/>
</dbReference>
<keyword evidence="7" id="KW-0315">Glutamine amidotransferase</keyword>
<reference evidence="14 15" key="2">
    <citation type="submission" date="2016-08" db="EMBL/GenBank/DDBJ databases">
        <title>Pervasive Adenine N6-methylation of Active Genes in Fungi.</title>
        <authorList>
            <consortium name="DOE Joint Genome Institute"/>
            <person name="Mondo S.J."/>
            <person name="Dannebaum R.O."/>
            <person name="Kuo R.C."/>
            <person name="Labutti K."/>
            <person name="Haridas S."/>
            <person name="Kuo A."/>
            <person name="Salamov A."/>
            <person name="Ahrendt S.R."/>
            <person name="Lipzen A."/>
            <person name="Sullivan W."/>
            <person name="Andreopoulos W.B."/>
            <person name="Clum A."/>
            <person name="Lindquist E."/>
            <person name="Daum C."/>
            <person name="Ramamoorthy G.K."/>
            <person name="Gryganskyi A."/>
            <person name="Culley D."/>
            <person name="Magnuson J.K."/>
            <person name="James T.Y."/>
            <person name="O'Malley M.A."/>
            <person name="Stajich J.E."/>
            <person name="Spatafora J.W."/>
            <person name="Visel A."/>
            <person name="Grigoriev I.V."/>
        </authorList>
    </citation>
    <scope>NUCLEOTIDE SEQUENCE [LARGE SCALE GENOMIC DNA]</scope>
    <source>
        <strain evidence="14 15">S4</strain>
    </source>
</reference>
<dbReference type="GO" id="GO:0005524">
    <property type="term" value="F:ATP binding"/>
    <property type="evidence" value="ECO:0007669"/>
    <property type="project" value="UniProtKB-KW"/>
</dbReference>
<evidence type="ECO:0000256" key="9">
    <source>
        <dbReference type="ARBA" id="ARBA00044168"/>
    </source>
</evidence>
<dbReference type="InterPro" id="IPR002474">
    <property type="entry name" value="CarbamoylP_synth_ssu_N"/>
</dbReference>
<comment type="catalytic activity">
    <reaction evidence="12">
        <text>L-glutamine + H2O = L-glutamate + NH4(+)</text>
        <dbReference type="Rhea" id="RHEA:15889"/>
        <dbReference type="ChEBI" id="CHEBI:15377"/>
        <dbReference type="ChEBI" id="CHEBI:28938"/>
        <dbReference type="ChEBI" id="CHEBI:29985"/>
        <dbReference type="ChEBI" id="CHEBI:58359"/>
    </reaction>
</comment>
<dbReference type="SUPFAM" id="SSF52317">
    <property type="entry name" value="Class I glutamine amidotransferase-like"/>
    <property type="match status" value="1"/>
</dbReference>
<feature type="domain" description="Carbamoyl-phosphate synthase small subunit N-terminal" evidence="13">
    <location>
        <begin position="87"/>
        <end position="228"/>
    </location>
</feature>
<comment type="pathway">
    <text evidence="1">Amino-acid biosynthesis; L-arginine biosynthesis; carbamoyl phosphate from bicarbonate: step 1/1.</text>
</comment>
<evidence type="ECO:0000313" key="14">
    <source>
        <dbReference type="EMBL" id="ORX86319.1"/>
    </source>
</evidence>
<dbReference type="PANTHER" id="PTHR43418">
    <property type="entry name" value="MULTIFUNCTIONAL TRYPTOPHAN BIOSYNTHESIS PROTEIN-RELATED"/>
    <property type="match status" value="1"/>
</dbReference>
<keyword evidence="4" id="KW-0436">Ligase</keyword>
<dbReference type="PRINTS" id="PR00099">
    <property type="entry name" value="CPSGATASE"/>
</dbReference>
<dbReference type="InterPro" id="IPR050472">
    <property type="entry name" value="Anth_synth/Amidotransfase"/>
</dbReference>
<evidence type="ECO:0000313" key="15">
    <source>
        <dbReference type="Proteomes" id="UP000193944"/>
    </source>
</evidence>
<evidence type="ECO:0000256" key="8">
    <source>
        <dbReference type="ARBA" id="ARBA00044031"/>
    </source>
</evidence>
<evidence type="ECO:0000256" key="5">
    <source>
        <dbReference type="ARBA" id="ARBA00022741"/>
    </source>
</evidence>